<protein>
    <submittedName>
        <fullName evidence="1">Uncharacterized protein</fullName>
    </submittedName>
</protein>
<name>A0ACC0WW75_9STRA</name>
<evidence type="ECO:0000313" key="1">
    <source>
        <dbReference type="EMBL" id="KAI9922363.1"/>
    </source>
</evidence>
<evidence type="ECO:0000313" key="2">
    <source>
        <dbReference type="Proteomes" id="UP001163321"/>
    </source>
</evidence>
<gene>
    <name evidence="1" type="ORF">PsorP6_000951</name>
</gene>
<dbReference type="Proteomes" id="UP001163321">
    <property type="component" value="Chromosome 1"/>
</dbReference>
<proteinExistence type="predicted"/>
<keyword evidence="2" id="KW-1185">Reference proteome</keyword>
<accession>A0ACC0WW75</accession>
<comment type="caution">
    <text evidence="1">The sequence shown here is derived from an EMBL/GenBank/DDBJ whole genome shotgun (WGS) entry which is preliminary data.</text>
</comment>
<reference evidence="1 2" key="1">
    <citation type="journal article" date="2022" name="bioRxiv">
        <title>The genome of the oomycete Peronosclerospora sorghi, a cosmopolitan pathogen of maize and sorghum, is inflated with dispersed pseudogenes.</title>
        <authorList>
            <person name="Fletcher K."/>
            <person name="Martin F."/>
            <person name="Isakeit T."/>
            <person name="Cavanaugh K."/>
            <person name="Magill C."/>
            <person name="Michelmore R."/>
        </authorList>
    </citation>
    <scope>NUCLEOTIDE SEQUENCE [LARGE SCALE GENOMIC DNA]</scope>
    <source>
        <strain evidence="1">P6</strain>
    </source>
</reference>
<organism evidence="1 2">
    <name type="scientific">Peronosclerospora sorghi</name>
    <dbReference type="NCBI Taxonomy" id="230839"/>
    <lineage>
        <taxon>Eukaryota</taxon>
        <taxon>Sar</taxon>
        <taxon>Stramenopiles</taxon>
        <taxon>Oomycota</taxon>
        <taxon>Peronosporomycetes</taxon>
        <taxon>Peronosporales</taxon>
        <taxon>Peronosporaceae</taxon>
        <taxon>Peronosclerospora</taxon>
    </lineage>
</organism>
<dbReference type="EMBL" id="CM047580">
    <property type="protein sequence ID" value="KAI9922363.1"/>
    <property type="molecule type" value="Genomic_DNA"/>
</dbReference>
<sequence length="194" mass="21165">MRTAHQFNVDEINRLNGYDIIIICTSTAHQADYWQDRLMATRGSISPLRAKVIAVYEDWKGSAGNGLGTLYAYTEAAKVGTALYGINIPALLAAGSISVALYHTAGKGTRLAPLPGSENNNKSGVKLPAMVKLKEKYVPITILEAVVKQTGVYASSRRGRLSVFWGDQVFIPSAKVKYEAKHYIDILATLHRSP</sequence>